<evidence type="ECO:0000313" key="2">
    <source>
        <dbReference type="Proteomes" id="UP000765509"/>
    </source>
</evidence>
<sequence length="128" mass="14384">MNPRKFFAHPPKKNVSIACTSYGNQPMMCVETTCTVPTFGSCLLFHKGGFGDQGDVKPQAFQAYNTCGQLDVWKGTGDGGERRNPHFTCEWSQETDPNNKRPHCKTCYAAQYTPFEYGLCPEKPHLKE</sequence>
<accession>A0A9Q3CVU5</accession>
<comment type="caution">
    <text evidence="1">The sequence shown here is derived from an EMBL/GenBank/DDBJ whole genome shotgun (WGS) entry which is preliminary data.</text>
</comment>
<dbReference type="EMBL" id="AVOT02010054">
    <property type="protein sequence ID" value="MBW0489396.1"/>
    <property type="molecule type" value="Genomic_DNA"/>
</dbReference>
<reference evidence="1" key="1">
    <citation type="submission" date="2021-03" db="EMBL/GenBank/DDBJ databases">
        <title>Draft genome sequence of rust myrtle Austropuccinia psidii MF-1, a brazilian biotype.</title>
        <authorList>
            <person name="Quecine M.C."/>
            <person name="Pachon D.M.R."/>
            <person name="Bonatelli M.L."/>
            <person name="Correr F.H."/>
            <person name="Franceschini L.M."/>
            <person name="Leite T.F."/>
            <person name="Margarido G.R.A."/>
            <person name="Almeida C.A."/>
            <person name="Ferrarezi J.A."/>
            <person name="Labate C.A."/>
        </authorList>
    </citation>
    <scope>NUCLEOTIDE SEQUENCE</scope>
    <source>
        <strain evidence="1">MF-1</strain>
    </source>
</reference>
<organism evidence="1 2">
    <name type="scientific">Austropuccinia psidii MF-1</name>
    <dbReference type="NCBI Taxonomy" id="1389203"/>
    <lineage>
        <taxon>Eukaryota</taxon>
        <taxon>Fungi</taxon>
        <taxon>Dikarya</taxon>
        <taxon>Basidiomycota</taxon>
        <taxon>Pucciniomycotina</taxon>
        <taxon>Pucciniomycetes</taxon>
        <taxon>Pucciniales</taxon>
        <taxon>Sphaerophragmiaceae</taxon>
        <taxon>Austropuccinia</taxon>
    </lineage>
</organism>
<evidence type="ECO:0000313" key="1">
    <source>
        <dbReference type="EMBL" id="MBW0489396.1"/>
    </source>
</evidence>
<dbReference type="AlphaFoldDB" id="A0A9Q3CVU5"/>
<keyword evidence="2" id="KW-1185">Reference proteome</keyword>
<gene>
    <name evidence="1" type="ORF">O181_029111</name>
</gene>
<proteinExistence type="predicted"/>
<name>A0A9Q3CVU5_9BASI</name>
<protein>
    <submittedName>
        <fullName evidence="1">Uncharacterized protein</fullName>
    </submittedName>
</protein>
<dbReference type="Proteomes" id="UP000765509">
    <property type="component" value="Unassembled WGS sequence"/>
</dbReference>